<name>A0AAV4Y753_CAEEX</name>
<sequence>MRSPSTSLTSSLQIFPILKRTMLLTSRYFVQQFVHKGPHCEAIKGLLCQRGRSSCTGLLDAYVIGSFTNSCSSGEPVSYL</sequence>
<dbReference type="Proteomes" id="UP001054945">
    <property type="component" value="Unassembled WGS sequence"/>
</dbReference>
<dbReference type="EMBL" id="BPLR01018798">
    <property type="protein sequence ID" value="GIZ02324.1"/>
    <property type="molecule type" value="Genomic_DNA"/>
</dbReference>
<reference evidence="1 2" key="1">
    <citation type="submission" date="2021-06" db="EMBL/GenBank/DDBJ databases">
        <title>Caerostris extrusa draft genome.</title>
        <authorList>
            <person name="Kono N."/>
            <person name="Arakawa K."/>
        </authorList>
    </citation>
    <scope>NUCLEOTIDE SEQUENCE [LARGE SCALE GENOMIC DNA]</scope>
</reference>
<gene>
    <name evidence="1" type="ORF">CEXT_137691</name>
</gene>
<keyword evidence="2" id="KW-1185">Reference proteome</keyword>
<accession>A0AAV4Y753</accession>
<comment type="caution">
    <text evidence="1">The sequence shown here is derived from an EMBL/GenBank/DDBJ whole genome shotgun (WGS) entry which is preliminary data.</text>
</comment>
<protein>
    <submittedName>
        <fullName evidence="1">Uncharacterized protein</fullName>
    </submittedName>
</protein>
<evidence type="ECO:0000313" key="1">
    <source>
        <dbReference type="EMBL" id="GIZ02324.1"/>
    </source>
</evidence>
<evidence type="ECO:0000313" key="2">
    <source>
        <dbReference type="Proteomes" id="UP001054945"/>
    </source>
</evidence>
<proteinExistence type="predicted"/>
<organism evidence="1 2">
    <name type="scientific">Caerostris extrusa</name>
    <name type="common">Bark spider</name>
    <name type="synonym">Caerostris bankana</name>
    <dbReference type="NCBI Taxonomy" id="172846"/>
    <lineage>
        <taxon>Eukaryota</taxon>
        <taxon>Metazoa</taxon>
        <taxon>Ecdysozoa</taxon>
        <taxon>Arthropoda</taxon>
        <taxon>Chelicerata</taxon>
        <taxon>Arachnida</taxon>
        <taxon>Araneae</taxon>
        <taxon>Araneomorphae</taxon>
        <taxon>Entelegynae</taxon>
        <taxon>Araneoidea</taxon>
        <taxon>Araneidae</taxon>
        <taxon>Caerostris</taxon>
    </lineage>
</organism>
<dbReference type="AlphaFoldDB" id="A0AAV4Y753"/>